<accession>A0ABW0DHS4</accession>
<gene>
    <name evidence="4" type="ORF">ACFPN6_30795</name>
</gene>
<feature type="region of interest" description="Disordered" evidence="2">
    <location>
        <begin position="119"/>
        <end position="171"/>
    </location>
</feature>
<organism evidence="4 5">
    <name type="scientific">Streptomyces fimbriatus</name>
    <dbReference type="NCBI Taxonomy" id="68197"/>
    <lineage>
        <taxon>Bacteria</taxon>
        <taxon>Bacillati</taxon>
        <taxon>Actinomycetota</taxon>
        <taxon>Actinomycetes</taxon>
        <taxon>Kitasatosporales</taxon>
        <taxon>Streptomycetaceae</taxon>
        <taxon>Streptomyces</taxon>
    </lineage>
</organism>
<proteinExistence type="predicted"/>
<name>A0ABW0DHS4_STRFI</name>
<evidence type="ECO:0000259" key="3">
    <source>
        <dbReference type="Pfam" id="PF00441"/>
    </source>
</evidence>
<evidence type="ECO:0000313" key="5">
    <source>
        <dbReference type="Proteomes" id="UP001596156"/>
    </source>
</evidence>
<keyword evidence="1" id="KW-0285">Flavoprotein</keyword>
<dbReference type="Proteomes" id="UP001596156">
    <property type="component" value="Unassembled WGS sequence"/>
</dbReference>
<evidence type="ECO:0000256" key="1">
    <source>
        <dbReference type="ARBA" id="ARBA00022630"/>
    </source>
</evidence>
<dbReference type="InterPro" id="IPR009075">
    <property type="entry name" value="AcylCo_DH/oxidase_C"/>
</dbReference>
<sequence>MSRAGQSPRAVPPCCPPCAPTHPRTPGRRCERRHAAGDSAPRPLRLDVGLGAGLRAVVTGDAVPHDRLDRALRLSRDRALSRTVQGQPPLTLQAIRHKLADMAAGLYAARSMTYDALASPDRKRTPAAASSPAWPPARRGRAHRPERRRLRLPRRRLAADRAIPHYGGRAG</sequence>
<dbReference type="Pfam" id="PF00441">
    <property type="entry name" value="Acyl-CoA_dh_1"/>
    <property type="match status" value="1"/>
</dbReference>
<keyword evidence="5" id="KW-1185">Reference proteome</keyword>
<evidence type="ECO:0000313" key="4">
    <source>
        <dbReference type="EMBL" id="MFC5228861.1"/>
    </source>
</evidence>
<feature type="compositionally biased region" description="Pro residues" evidence="2">
    <location>
        <begin position="10"/>
        <end position="20"/>
    </location>
</feature>
<dbReference type="InterPro" id="IPR036250">
    <property type="entry name" value="AcylCo_DH-like_C"/>
</dbReference>
<dbReference type="EMBL" id="JBHSKL010000046">
    <property type="protein sequence ID" value="MFC5228861.1"/>
    <property type="molecule type" value="Genomic_DNA"/>
</dbReference>
<feature type="domain" description="Acyl-CoA dehydrogenase/oxidase C-terminal" evidence="3">
    <location>
        <begin position="68"/>
        <end position="129"/>
    </location>
</feature>
<protein>
    <submittedName>
        <fullName evidence="4">Acyl-CoA dehydrogenase family protein</fullName>
    </submittedName>
</protein>
<evidence type="ECO:0000256" key="2">
    <source>
        <dbReference type="SAM" id="MobiDB-lite"/>
    </source>
</evidence>
<dbReference type="RefSeq" id="WP_344645824.1">
    <property type="nucleotide sequence ID" value="NZ_BAAASS010000020.1"/>
</dbReference>
<feature type="compositionally biased region" description="Basic residues" evidence="2">
    <location>
        <begin position="138"/>
        <end position="156"/>
    </location>
</feature>
<dbReference type="SUPFAM" id="SSF47203">
    <property type="entry name" value="Acyl-CoA dehydrogenase C-terminal domain-like"/>
    <property type="match status" value="1"/>
</dbReference>
<comment type="caution">
    <text evidence="4">The sequence shown here is derived from an EMBL/GenBank/DDBJ whole genome shotgun (WGS) entry which is preliminary data.</text>
</comment>
<feature type="region of interest" description="Disordered" evidence="2">
    <location>
        <begin position="1"/>
        <end position="43"/>
    </location>
</feature>
<dbReference type="Gene3D" id="1.20.140.10">
    <property type="entry name" value="Butyryl-CoA Dehydrogenase, subunit A, domain 3"/>
    <property type="match status" value="1"/>
</dbReference>
<reference evidence="5" key="1">
    <citation type="journal article" date="2019" name="Int. J. Syst. Evol. Microbiol.">
        <title>The Global Catalogue of Microorganisms (GCM) 10K type strain sequencing project: providing services to taxonomists for standard genome sequencing and annotation.</title>
        <authorList>
            <consortium name="The Broad Institute Genomics Platform"/>
            <consortium name="The Broad Institute Genome Sequencing Center for Infectious Disease"/>
            <person name="Wu L."/>
            <person name="Ma J."/>
        </authorList>
    </citation>
    <scope>NUCLEOTIDE SEQUENCE [LARGE SCALE GENOMIC DNA]</scope>
    <source>
        <strain evidence="5">CCM 8479</strain>
    </source>
</reference>